<name>A0A921R006_SORBI</name>
<evidence type="ECO:0000313" key="2">
    <source>
        <dbReference type="Proteomes" id="UP000807115"/>
    </source>
</evidence>
<reference evidence="1" key="2">
    <citation type="submission" date="2020-10" db="EMBL/GenBank/DDBJ databases">
        <authorList>
            <person name="Cooper E.A."/>
            <person name="Brenton Z.W."/>
            <person name="Flinn B.S."/>
            <person name="Jenkins J."/>
            <person name="Shu S."/>
            <person name="Flowers D."/>
            <person name="Luo F."/>
            <person name="Wang Y."/>
            <person name="Xia P."/>
            <person name="Barry K."/>
            <person name="Daum C."/>
            <person name="Lipzen A."/>
            <person name="Yoshinaga Y."/>
            <person name="Schmutz J."/>
            <person name="Saski C."/>
            <person name="Vermerris W."/>
            <person name="Kresovich S."/>
        </authorList>
    </citation>
    <scope>NUCLEOTIDE SEQUENCE</scope>
</reference>
<protein>
    <submittedName>
        <fullName evidence="1">Uncharacterized protein</fullName>
    </submittedName>
</protein>
<comment type="caution">
    <text evidence="1">The sequence shown here is derived from an EMBL/GenBank/DDBJ whole genome shotgun (WGS) entry which is preliminary data.</text>
</comment>
<organism evidence="1 2">
    <name type="scientific">Sorghum bicolor</name>
    <name type="common">Sorghum</name>
    <name type="synonym">Sorghum vulgare</name>
    <dbReference type="NCBI Taxonomy" id="4558"/>
    <lineage>
        <taxon>Eukaryota</taxon>
        <taxon>Viridiplantae</taxon>
        <taxon>Streptophyta</taxon>
        <taxon>Embryophyta</taxon>
        <taxon>Tracheophyta</taxon>
        <taxon>Spermatophyta</taxon>
        <taxon>Magnoliopsida</taxon>
        <taxon>Liliopsida</taxon>
        <taxon>Poales</taxon>
        <taxon>Poaceae</taxon>
        <taxon>PACMAD clade</taxon>
        <taxon>Panicoideae</taxon>
        <taxon>Andropogonodae</taxon>
        <taxon>Andropogoneae</taxon>
        <taxon>Sorghinae</taxon>
        <taxon>Sorghum</taxon>
    </lineage>
</organism>
<evidence type="ECO:0000313" key="1">
    <source>
        <dbReference type="EMBL" id="KAG0530047.1"/>
    </source>
</evidence>
<accession>A0A921R006</accession>
<dbReference type="Proteomes" id="UP000807115">
    <property type="component" value="Chromosome 5"/>
</dbReference>
<reference evidence="1" key="1">
    <citation type="journal article" date="2019" name="BMC Genomics">
        <title>A new reference genome for Sorghum bicolor reveals high levels of sequence similarity between sweet and grain genotypes: implications for the genetics of sugar metabolism.</title>
        <authorList>
            <person name="Cooper E.A."/>
            <person name="Brenton Z.W."/>
            <person name="Flinn B.S."/>
            <person name="Jenkins J."/>
            <person name="Shu S."/>
            <person name="Flowers D."/>
            <person name="Luo F."/>
            <person name="Wang Y."/>
            <person name="Xia P."/>
            <person name="Barry K."/>
            <person name="Daum C."/>
            <person name="Lipzen A."/>
            <person name="Yoshinaga Y."/>
            <person name="Schmutz J."/>
            <person name="Saski C."/>
            <person name="Vermerris W."/>
            <person name="Kresovich S."/>
        </authorList>
    </citation>
    <scope>NUCLEOTIDE SEQUENCE</scope>
</reference>
<dbReference type="AlphaFoldDB" id="A0A921R006"/>
<gene>
    <name evidence="1" type="ORF">BDA96_05G150700</name>
</gene>
<dbReference type="EMBL" id="CM027684">
    <property type="protein sequence ID" value="KAG0530047.1"/>
    <property type="molecule type" value="Genomic_DNA"/>
</dbReference>
<proteinExistence type="predicted"/>
<sequence length="123" mass="14048">MASSLTPAVACVRKQPPCIVSVGLVGRVWCSRRGLSTSNLRRMMLLNPEVNLLKKCQRYVDKKTIKTRAFQEACIYFVVDLLAKHLAKWSYSIDFFEMPLFHFFGSQAFVKLSCLTLIDLGKR</sequence>